<sequence>MVQSVIIRPVFSSAIFKHVSFFTKLCCNHHLSSDVSKRSHSTCNLTHKCYNYKTNVTRSDVRLHRRLLCQTIDSHPNFYFPPTATRQTREEILANFSVDLDFVTPEEENELLKETDRHLQRLRYQFDHWDDAIEGYRETEVSRWSRGSSAALERLRARAFGREARGVLVHTHVLDLAPQGYIKPHVDSVRFCGSTIAGLSLHSDAVMRLTKQELPHQTVDVFLPARSLYIMKDAARYLYAHEVLKEATFRGRVVEKRRRVSVISRNTPGPKDA</sequence>
<dbReference type="GO" id="GO:0005759">
    <property type="term" value="C:mitochondrial matrix"/>
    <property type="evidence" value="ECO:0007669"/>
    <property type="project" value="TreeGrafter"/>
</dbReference>
<accession>A0A8B7NTX1</accession>
<dbReference type="GeneID" id="108673800"/>
<dbReference type="OrthoDB" id="28127at2759"/>
<dbReference type="PANTHER" id="PTHR21052">
    <property type="entry name" value="SPERMATOGENESIS ASSOCIATED 11-RELATED"/>
    <property type="match status" value="1"/>
</dbReference>
<evidence type="ECO:0000256" key="1">
    <source>
        <dbReference type="ARBA" id="ARBA00001954"/>
    </source>
</evidence>
<dbReference type="Proteomes" id="UP000694843">
    <property type="component" value="Unplaced"/>
</dbReference>
<protein>
    <submittedName>
        <fullName evidence="3">Alpha-ketoglutarate-dependent dioxygenase alkB homolog 7, mitochondrial</fullName>
    </submittedName>
</protein>
<dbReference type="GO" id="GO:0006631">
    <property type="term" value="P:fatty acid metabolic process"/>
    <property type="evidence" value="ECO:0007669"/>
    <property type="project" value="TreeGrafter"/>
</dbReference>
<keyword evidence="2" id="KW-1185">Reference proteome</keyword>
<evidence type="ECO:0000313" key="2">
    <source>
        <dbReference type="Proteomes" id="UP000694843"/>
    </source>
</evidence>
<dbReference type="GO" id="GO:0006974">
    <property type="term" value="P:DNA damage response"/>
    <property type="evidence" value="ECO:0007669"/>
    <property type="project" value="InterPro"/>
</dbReference>
<dbReference type="GO" id="GO:0051213">
    <property type="term" value="F:dioxygenase activity"/>
    <property type="evidence" value="ECO:0007669"/>
    <property type="project" value="UniProtKB-KW"/>
</dbReference>
<gene>
    <name evidence="3" type="primary">LOC108673800</name>
</gene>
<proteinExistence type="predicted"/>
<reference evidence="3" key="1">
    <citation type="submission" date="2025-08" db="UniProtKB">
        <authorList>
            <consortium name="RefSeq"/>
        </authorList>
    </citation>
    <scope>IDENTIFICATION</scope>
    <source>
        <tissue evidence="3">Whole organism</tissue>
    </source>
</reference>
<keyword evidence="3" id="KW-0223">Dioxygenase</keyword>
<dbReference type="InterPro" id="IPR032870">
    <property type="entry name" value="ALKBH7-like"/>
</dbReference>
<name>A0A8B7NTX1_HYAAZ</name>
<dbReference type="PANTHER" id="PTHR21052:SF0">
    <property type="entry name" value="ALPHA-KETOGLUTARATE-DEPENDENT DIOXYGENASE ALKB HOMOLOG 7, MITOCHONDRIAL"/>
    <property type="match status" value="1"/>
</dbReference>
<dbReference type="KEGG" id="hazt:108673800"/>
<dbReference type="AlphaFoldDB" id="A0A8B7NTX1"/>
<evidence type="ECO:0000313" key="3">
    <source>
        <dbReference type="RefSeq" id="XP_018017160.1"/>
    </source>
</evidence>
<keyword evidence="3" id="KW-0560">Oxidoreductase</keyword>
<dbReference type="SUPFAM" id="SSF51197">
    <property type="entry name" value="Clavaminate synthase-like"/>
    <property type="match status" value="1"/>
</dbReference>
<organism evidence="2 3">
    <name type="scientific">Hyalella azteca</name>
    <name type="common">Amphipod</name>
    <dbReference type="NCBI Taxonomy" id="294128"/>
    <lineage>
        <taxon>Eukaryota</taxon>
        <taxon>Metazoa</taxon>
        <taxon>Ecdysozoa</taxon>
        <taxon>Arthropoda</taxon>
        <taxon>Crustacea</taxon>
        <taxon>Multicrustacea</taxon>
        <taxon>Malacostraca</taxon>
        <taxon>Eumalacostraca</taxon>
        <taxon>Peracarida</taxon>
        <taxon>Amphipoda</taxon>
        <taxon>Senticaudata</taxon>
        <taxon>Talitrida</taxon>
        <taxon>Talitroidea</taxon>
        <taxon>Hyalellidae</taxon>
        <taxon>Hyalella</taxon>
    </lineage>
</organism>
<dbReference type="Gene3D" id="2.60.120.590">
    <property type="entry name" value="Alpha-ketoglutarate-dependent dioxygenase AlkB-like"/>
    <property type="match status" value="1"/>
</dbReference>
<dbReference type="OMA" id="VEPHMKR"/>
<dbReference type="InterPro" id="IPR037151">
    <property type="entry name" value="AlkB-like_sf"/>
</dbReference>
<dbReference type="RefSeq" id="XP_018017160.1">
    <property type="nucleotide sequence ID" value="XM_018161671.2"/>
</dbReference>
<comment type="cofactor">
    <cofactor evidence="1">
        <name>Fe(2+)</name>
        <dbReference type="ChEBI" id="CHEBI:29033"/>
    </cofactor>
</comment>